<dbReference type="Gene3D" id="3.40.50.720">
    <property type="entry name" value="NAD(P)-binding Rossmann-like Domain"/>
    <property type="match status" value="1"/>
</dbReference>
<feature type="chain" id="PRO_5003841454" description="Gfo/Idh/MocA-like oxidoreductase N-terminal domain-containing protein" evidence="2">
    <location>
        <begin position="23"/>
        <end position="634"/>
    </location>
</feature>
<dbReference type="OrthoDB" id="407888at2759"/>
<dbReference type="Proteomes" id="UP000266841">
    <property type="component" value="Unassembled WGS sequence"/>
</dbReference>
<feature type="compositionally biased region" description="Basic and acidic residues" evidence="1">
    <location>
        <begin position="406"/>
        <end position="419"/>
    </location>
</feature>
<dbReference type="eggNOG" id="ENOG502S2N0">
    <property type="taxonomic scope" value="Eukaryota"/>
</dbReference>
<evidence type="ECO:0000313" key="4">
    <source>
        <dbReference type="EMBL" id="EJK70248.1"/>
    </source>
</evidence>
<gene>
    <name evidence="4" type="ORF">THAOC_08410</name>
</gene>
<comment type="caution">
    <text evidence="4">The sequence shown here is derived from an EMBL/GenBank/DDBJ whole genome shotgun (WGS) entry which is preliminary data.</text>
</comment>
<keyword evidence="5" id="KW-1185">Reference proteome</keyword>
<evidence type="ECO:0000256" key="1">
    <source>
        <dbReference type="SAM" id="MobiDB-lite"/>
    </source>
</evidence>
<dbReference type="SUPFAM" id="SSF51735">
    <property type="entry name" value="NAD(P)-binding Rossmann-fold domains"/>
    <property type="match status" value="1"/>
</dbReference>
<accession>K0SV47</accession>
<dbReference type="Pfam" id="PF01408">
    <property type="entry name" value="GFO_IDH_MocA"/>
    <property type="match status" value="1"/>
</dbReference>
<sequence length="634" mass="68963">MRPSLSSIVSIFILSNIATVVCETRGSKLRRAEMSENRPNANGGRILFSDVDGTLVHYPARLRGSGDGAGVHGEMMHLPPSSTGSRGVLSVETLRLCHRLRREGGVPVVLVSGMRATTLSGRLPYLPRADAYCCESGGRIFYPRTQEDEGVDDGGEEGGTVAVPHPYPGLADGKPFSLVEDMEWRARIEEVAGPFDSKPIGERDGKLWEFARELQKQGYKIDDRGYSAAFRVNRRHQPAELAETFDDFIARYSRKEGVPNDLDCSTNLGCVDFYPSMSGKKRCAEYLVDKILGAGRGDAEVSLETSGYCMCDDDNDIELALSCREAYLPSLTSDSMKDLVGSGKWPLFLTEDVENGIVETRATEHVSSIWNHPAANKIKQASKVIVGEERNTQTSRGSSRSAAVKRSVESAPLKRDLKDPLLPSPPPLTDGGFLLHGCSTSSFQTPLPKPNHVRISHSLHPPIKNVRLVEGCHPMLRGGGRPGRGRPRGVRCAQQGHGVVPCRSDARGTVSLPSADTDIRSKSARELRHRVDVFEEVMLEGSFGEWAKDSTAKYGTVFGTSVGELPAPKQPRCALISGRTADNPRLFTECIAADCSTIFLEKPGAPTVAELQQMKDEAEAAGVGVLMGYNKVRL</sequence>
<dbReference type="GO" id="GO:0000166">
    <property type="term" value="F:nucleotide binding"/>
    <property type="evidence" value="ECO:0007669"/>
    <property type="project" value="InterPro"/>
</dbReference>
<dbReference type="SUPFAM" id="SSF56784">
    <property type="entry name" value="HAD-like"/>
    <property type="match status" value="1"/>
</dbReference>
<evidence type="ECO:0000256" key="2">
    <source>
        <dbReference type="SAM" id="SignalP"/>
    </source>
</evidence>
<feature type="region of interest" description="Disordered" evidence="1">
    <location>
        <begin position="388"/>
        <end position="428"/>
    </location>
</feature>
<keyword evidence="2" id="KW-0732">Signal</keyword>
<dbReference type="InterPro" id="IPR000683">
    <property type="entry name" value="Gfo/Idh/MocA-like_OxRdtase_N"/>
</dbReference>
<evidence type="ECO:0000313" key="5">
    <source>
        <dbReference type="Proteomes" id="UP000266841"/>
    </source>
</evidence>
<protein>
    <recommendedName>
        <fullName evidence="3">Gfo/Idh/MocA-like oxidoreductase N-terminal domain-containing protein</fullName>
    </recommendedName>
</protein>
<feature type="domain" description="Gfo/Idh/MocA-like oxidoreductase N-terminal" evidence="3">
    <location>
        <begin position="545"/>
        <end position="629"/>
    </location>
</feature>
<dbReference type="InterPro" id="IPR036291">
    <property type="entry name" value="NAD(P)-bd_dom_sf"/>
</dbReference>
<reference evidence="4 5" key="1">
    <citation type="journal article" date="2012" name="Genome Biol.">
        <title>Genome and low-iron response of an oceanic diatom adapted to chronic iron limitation.</title>
        <authorList>
            <person name="Lommer M."/>
            <person name="Specht M."/>
            <person name="Roy A.S."/>
            <person name="Kraemer L."/>
            <person name="Andreson R."/>
            <person name="Gutowska M.A."/>
            <person name="Wolf J."/>
            <person name="Bergner S.V."/>
            <person name="Schilhabel M.B."/>
            <person name="Klostermeier U.C."/>
            <person name="Beiko R.G."/>
            <person name="Rosenstiel P."/>
            <person name="Hippler M."/>
            <person name="Laroche J."/>
        </authorList>
    </citation>
    <scope>NUCLEOTIDE SEQUENCE [LARGE SCALE GENOMIC DNA]</scope>
    <source>
        <strain evidence="4 5">CCMP1005</strain>
    </source>
</reference>
<evidence type="ECO:0000259" key="3">
    <source>
        <dbReference type="Pfam" id="PF01408"/>
    </source>
</evidence>
<feature type="region of interest" description="Disordered" evidence="1">
    <location>
        <begin position="145"/>
        <end position="166"/>
    </location>
</feature>
<organism evidence="4 5">
    <name type="scientific">Thalassiosira oceanica</name>
    <name type="common">Marine diatom</name>
    <dbReference type="NCBI Taxonomy" id="159749"/>
    <lineage>
        <taxon>Eukaryota</taxon>
        <taxon>Sar</taxon>
        <taxon>Stramenopiles</taxon>
        <taxon>Ochrophyta</taxon>
        <taxon>Bacillariophyta</taxon>
        <taxon>Coscinodiscophyceae</taxon>
        <taxon>Thalassiosirophycidae</taxon>
        <taxon>Thalassiosirales</taxon>
        <taxon>Thalassiosiraceae</taxon>
        <taxon>Thalassiosira</taxon>
    </lineage>
</organism>
<name>K0SV47_THAOC</name>
<dbReference type="AlphaFoldDB" id="K0SV47"/>
<feature type="compositionally biased region" description="Polar residues" evidence="1">
    <location>
        <begin position="392"/>
        <end position="401"/>
    </location>
</feature>
<dbReference type="InterPro" id="IPR036412">
    <property type="entry name" value="HAD-like_sf"/>
</dbReference>
<feature type="signal peptide" evidence="2">
    <location>
        <begin position="1"/>
        <end position="22"/>
    </location>
</feature>
<dbReference type="EMBL" id="AGNL01008826">
    <property type="protein sequence ID" value="EJK70248.1"/>
    <property type="molecule type" value="Genomic_DNA"/>
</dbReference>
<proteinExistence type="predicted"/>